<name>A0A6N7WJT4_9FIRM</name>
<protein>
    <submittedName>
        <fullName evidence="3">Extracellular solute-binding protein</fullName>
    </submittedName>
</protein>
<organism evidence="3 4">
    <name type="scientific">Eisenbergiella porci</name>
    <dbReference type="NCBI Taxonomy" id="2652274"/>
    <lineage>
        <taxon>Bacteria</taxon>
        <taxon>Bacillati</taxon>
        <taxon>Bacillota</taxon>
        <taxon>Clostridia</taxon>
        <taxon>Lachnospirales</taxon>
        <taxon>Lachnospiraceae</taxon>
        <taxon>Eisenbergiella</taxon>
    </lineage>
</organism>
<sequence>MEKKKALAAMMATMLIATSLTACGNNNGAGESADSSQASSPQTEAVSFKGDKATTTKTVKMGDKDVEVEVMDIGKSGTFTFWSAYTGDSAVWEQKRVNAFNEAYADLGIKCDLQFVPDGAGINNGKLLSAIAGGTAPDLLVSDNPTSCYQYAAEGSFMGLDACLDEIGLDVSSFYEGCKDVMYYNDTCYLIPQDTNVIMLYYNPEIAKECGLDPANPPKTIVELDAWSDAMTVKAADGSYSRLGIVPWLDSGNEAFIVPYLFGADPYDKETGKINLTSDEMLNYMDWIQGYAKKYDPEKINAFTSGLGQMFSPDHPFMTGKVGMTITGNWFSEALKEYAPDVPYEVCAVPVPEGGRANSTTFGTNVFAIPAGTDPDKAQFAALFIKFAEQGSINEDNFSVWRSIPVIDAAFDDVSLTKNGDEMYALERQIANSSENGIPALCSVSAELSNQFIALRQNLIYNPNADAKAQLQTLQDQMQATMDAK</sequence>
<feature type="signal peptide" evidence="2">
    <location>
        <begin position="1"/>
        <end position="22"/>
    </location>
</feature>
<evidence type="ECO:0000256" key="1">
    <source>
        <dbReference type="SAM" id="MobiDB-lite"/>
    </source>
</evidence>
<dbReference type="Gene3D" id="3.40.190.10">
    <property type="entry name" value="Periplasmic binding protein-like II"/>
    <property type="match status" value="2"/>
</dbReference>
<proteinExistence type="predicted"/>
<reference evidence="3 4" key="1">
    <citation type="submission" date="2019-08" db="EMBL/GenBank/DDBJ databases">
        <title>In-depth cultivation of the pig gut microbiome towards novel bacterial diversity and tailored functional studies.</title>
        <authorList>
            <person name="Wylensek D."/>
            <person name="Hitch T.C.A."/>
            <person name="Clavel T."/>
        </authorList>
    </citation>
    <scope>NUCLEOTIDE SEQUENCE [LARGE SCALE GENOMIC DNA]</scope>
    <source>
        <strain evidence="3 4">WCA-389-WT-23B</strain>
    </source>
</reference>
<dbReference type="PANTHER" id="PTHR43649:SF12">
    <property type="entry name" value="DIACETYLCHITOBIOSE BINDING PROTEIN DASA"/>
    <property type="match status" value="1"/>
</dbReference>
<dbReference type="EMBL" id="VUMI01000051">
    <property type="protein sequence ID" value="MSS90963.1"/>
    <property type="molecule type" value="Genomic_DNA"/>
</dbReference>
<evidence type="ECO:0000313" key="3">
    <source>
        <dbReference type="EMBL" id="MSS90963.1"/>
    </source>
</evidence>
<gene>
    <name evidence="3" type="ORF">FYJ45_22740</name>
</gene>
<feature type="chain" id="PRO_5039026963" evidence="2">
    <location>
        <begin position="23"/>
        <end position="485"/>
    </location>
</feature>
<dbReference type="RefSeq" id="WP_154467362.1">
    <property type="nucleotide sequence ID" value="NZ_JAXDZL010000222.1"/>
</dbReference>
<evidence type="ECO:0000313" key="4">
    <source>
        <dbReference type="Proteomes" id="UP000436047"/>
    </source>
</evidence>
<accession>A0A6N7WJT4</accession>
<dbReference type="Pfam" id="PF13416">
    <property type="entry name" value="SBP_bac_8"/>
    <property type="match status" value="1"/>
</dbReference>
<dbReference type="SUPFAM" id="SSF53850">
    <property type="entry name" value="Periplasmic binding protein-like II"/>
    <property type="match status" value="1"/>
</dbReference>
<dbReference type="InterPro" id="IPR006059">
    <property type="entry name" value="SBP"/>
</dbReference>
<feature type="region of interest" description="Disordered" evidence="1">
    <location>
        <begin position="28"/>
        <end position="50"/>
    </location>
</feature>
<keyword evidence="2" id="KW-0732">Signal</keyword>
<keyword evidence="4" id="KW-1185">Reference proteome</keyword>
<comment type="caution">
    <text evidence="3">The sequence shown here is derived from an EMBL/GenBank/DDBJ whole genome shotgun (WGS) entry which is preliminary data.</text>
</comment>
<dbReference type="GeneID" id="86055838"/>
<dbReference type="PANTHER" id="PTHR43649">
    <property type="entry name" value="ARABINOSE-BINDING PROTEIN-RELATED"/>
    <property type="match status" value="1"/>
</dbReference>
<dbReference type="InterPro" id="IPR050490">
    <property type="entry name" value="Bact_solute-bd_prot1"/>
</dbReference>
<dbReference type="Proteomes" id="UP000436047">
    <property type="component" value="Unassembled WGS sequence"/>
</dbReference>
<dbReference type="PROSITE" id="PS51257">
    <property type="entry name" value="PROKAR_LIPOPROTEIN"/>
    <property type="match status" value="1"/>
</dbReference>
<dbReference type="AlphaFoldDB" id="A0A6N7WJT4"/>
<feature type="compositionally biased region" description="Polar residues" evidence="1">
    <location>
        <begin position="28"/>
        <end position="45"/>
    </location>
</feature>
<evidence type="ECO:0000256" key="2">
    <source>
        <dbReference type="SAM" id="SignalP"/>
    </source>
</evidence>